<feature type="non-terminal residue" evidence="2">
    <location>
        <position position="114"/>
    </location>
</feature>
<sequence>MELPRIASQTSICPPSIPGIQLLTEFQRPRTPVSKRLLNATKQPAEPQFAILPTAPSYQPSRKREEARALQNLRKRLHAVRVLKANRAEPVEAICANNNLSPEEIDNRPYLLQK</sequence>
<reference evidence="2" key="1">
    <citation type="journal article" date="2023" name="Insect Mol. Biol.">
        <title>Genome sequencing provides insights into the evolution of gene families encoding plant cell wall-degrading enzymes in longhorned beetles.</title>
        <authorList>
            <person name="Shin N.R."/>
            <person name="Okamura Y."/>
            <person name="Kirsch R."/>
            <person name="Pauchet Y."/>
        </authorList>
    </citation>
    <scope>NUCLEOTIDE SEQUENCE</scope>
    <source>
        <strain evidence="2">AMC_N1</strain>
    </source>
</reference>
<name>A0AAV8XCZ6_9CUCU</name>
<dbReference type="Proteomes" id="UP001162162">
    <property type="component" value="Unassembled WGS sequence"/>
</dbReference>
<organism evidence="2 3">
    <name type="scientific">Aromia moschata</name>
    <dbReference type="NCBI Taxonomy" id="1265417"/>
    <lineage>
        <taxon>Eukaryota</taxon>
        <taxon>Metazoa</taxon>
        <taxon>Ecdysozoa</taxon>
        <taxon>Arthropoda</taxon>
        <taxon>Hexapoda</taxon>
        <taxon>Insecta</taxon>
        <taxon>Pterygota</taxon>
        <taxon>Neoptera</taxon>
        <taxon>Endopterygota</taxon>
        <taxon>Coleoptera</taxon>
        <taxon>Polyphaga</taxon>
        <taxon>Cucujiformia</taxon>
        <taxon>Chrysomeloidea</taxon>
        <taxon>Cerambycidae</taxon>
        <taxon>Cerambycinae</taxon>
        <taxon>Callichromatini</taxon>
        <taxon>Aromia</taxon>
    </lineage>
</organism>
<comment type="caution">
    <text evidence="2">The sequence shown here is derived from an EMBL/GenBank/DDBJ whole genome shotgun (WGS) entry which is preliminary data.</text>
</comment>
<gene>
    <name evidence="2" type="ORF">NQ318_016228</name>
</gene>
<protein>
    <submittedName>
        <fullName evidence="2">Uncharacterized protein</fullName>
    </submittedName>
</protein>
<keyword evidence="3" id="KW-1185">Reference proteome</keyword>
<evidence type="ECO:0000313" key="2">
    <source>
        <dbReference type="EMBL" id="KAJ8935895.1"/>
    </source>
</evidence>
<evidence type="ECO:0000256" key="1">
    <source>
        <dbReference type="SAM" id="MobiDB-lite"/>
    </source>
</evidence>
<feature type="region of interest" description="Disordered" evidence="1">
    <location>
        <begin position="44"/>
        <end position="64"/>
    </location>
</feature>
<proteinExistence type="predicted"/>
<dbReference type="AlphaFoldDB" id="A0AAV8XCZ6"/>
<accession>A0AAV8XCZ6</accession>
<evidence type="ECO:0000313" key="3">
    <source>
        <dbReference type="Proteomes" id="UP001162162"/>
    </source>
</evidence>
<dbReference type="EMBL" id="JAPWTK010000820">
    <property type="protein sequence ID" value="KAJ8935895.1"/>
    <property type="molecule type" value="Genomic_DNA"/>
</dbReference>